<accession>A0A318SA79</accession>
<dbReference type="InterPro" id="IPR003593">
    <property type="entry name" value="AAA+_ATPase"/>
</dbReference>
<dbReference type="InterPro" id="IPR027417">
    <property type="entry name" value="P-loop_NTPase"/>
</dbReference>
<comment type="caution">
    <text evidence="5">The sequence shown here is derived from an EMBL/GenBank/DDBJ whole genome shotgun (WGS) entry which is preliminary data.</text>
</comment>
<evidence type="ECO:0000259" key="4">
    <source>
        <dbReference type="PROSITE" id="PS50051"/>
    </source>
</evidence>
<dbReference type="InterPro" id="IPR014721">
    <property type="entry name" value="Ribsml_uS5_D2-typ_fold_subgr"/>
</dbReference>
<dbReference type="RefSeq" id="WP_110887171.1">
    <property type="nucleotide sequence ID" value="NZ_QJSX01000009.1"/>
</dbReference>
<evidence type="ECO:0000256" key="1">
    <source>
        <dbReference type="ARBA" id="ARBA00006354"/>
    </source>
</evidence>
<organism evidence="5 6">
    <name type="scientific">Deinococcus yavapaiensis KR-236</name>
    <dbReference type="NCBI Taxonomy" id="694435"/>
    <lineage>
        <taxon>Bacteria</taxon>
        <taxon>Thermotogati</taxon>
        <taxon>Deinococcota</taxon>
        <taxon>Deinococci</taxon>
        <taxon>Deinococcales</taxon>
        <taxon>Deinococcaceae</taxon>
        <taxon>Deinococcus</taxon>
    </lineage>
</organism>
<feature type="domain" description="MCM C-terminal AAA(+) ATPase" evidence="4">
    <location>
        <begin position="289"/>
        <end position="347"/>
    </location>
</feature>
<gene>
    <name evidence="5" type="ORF">DES52_109167</name>
</gene>
<reference evidence="5 6" key="1">
    <citation type="submission" date="2018-06" db="EMBL/GenBank/DDBJ databases">
        <title>Genomic Encyclopedia of Type Strains, Phase IV (KMG-IV): sequencing the most valuable type-strain genomes for metagenomic binning, comparative biology and taxonomic classification.</title>
        <authorList>
            <person name="Goeker M."/>
        </authorList>
    </citation>
    <scope>NUCLEOTIDE SEQUENCE [LARGE SCALE GENOMIC DNA]</scope>
    <source>
        <strain evidence="5 6">DSM 18048</strain>
    </source>
</reference>
<protein>
    <submittedName>
        <fullName evidence="5">Magnesium chelatase family protein</fullName>
    </submittedName>
</protein>
<dbReference type="Gene3D" id="3.30.230.10">
    <property type="match status" value="1"/>
</dbReference>
<dbReference type="SUPFAM" id="SSF52540">
    <property type="entry name" value="P-loop containing nucleoside triphosphate hydrolases"/>
    <property type="match status" value="1"/>
</dbReference>
<evidence type="ECO:0000313" key="6">
    <source>
        <dbReference type="Proteomes" id="UP000248326"/>
    </source>
</evidence>
<dbReference type="InterPro" id="IPR025158">
    <property type="entry name" value="Mg_chelat-rel_C"/>
</dbReference>
<dbReference type="InterPro" id="IPR020568">
    <property type="entry name" value="Ribosomal_Su5_D2-typ_SF"/>
</dbReference>
<dbReference type="InterPro" id="IPR004482">
    <property type="entry name" value="Mg_chelat-rel"/>
</dbReference>
<evidence type="ECO:0000256" key="2">
    <source>
        <dbReference type="ARBA" id="ARBA00022741"/>
    </source>
</evidence>
<dbReference type="Proteomes" id="UP000248326">
    <property type="component" value="Unassembled WGS sequence"/>
</dbReference>
<comment type="similarity">
    <text evidence="1">Belongs to the Mg-chelatase subunits D/I family. ComM subfamily.</text>
</comment>
<dbReference type="Pfam" id="PF13541">
    <property type="entry name" value="ChlI"/>
    <property type="match status" value="1"/>
</dbReference>
<dbReference type="PROSITE" id="PS50051">
    <property type="entry name" value="MCM_2"/>
    <property type="match status" value="1"/>
</dbReference>
<dbReference type="Gene3D" id="3.40.50.300">
    <property type="entry name" value="P-loop containing nucleotide triphosphate hydrolases"/>
    <property type="match status" value="1"/>
</dbReference>
<dbReference type="OrthoDB" id="9813147at2"/>
<dbReference type="PRINTS" id="PR01657">
    <property type="entry name" value="MCMFAMILY"/>
</dbReference>
<sequence length="502" mass="52992">MLATVTSVALVGVDAVPITVEVDVSSGLPAFNIVGLPDQAVSEARERVRAAIRNSALPFPAARITVNLAPADLRKEGPLFDLPIALGVLAAQGLVPIQALEGHIIAGELALDGSLRPVPGAVNLALKADELDLDVIVPEASALEAALIEDVRVFGAPTLLEVVRHLIGELPLHRAAPPPPPPLDEDVLCLSDIKGQGGAKRALEIALAGGHNLLLIGSPGSGKTMLARRASSLLPLLTRSEALEVTRVHSAAGLLTSRSGMRLDPPYRAPHASVSSAGLIGGGSIPKPGEVSLAHRGVLFLDEFPEFDRDAIEALRQPLEDGTVTISRARVSVTYPARFQLIAAMNPCPCGHLGDPERSCTCTPSQRARYAARISGPLLDRVDLVVSVPRLTVDDLTRAPIGERSVVVRERVRHARARMTDRQGERNSLLAGAALREHTALDGGPETFARAAARSLALTGRGFDRVLRVARTIADLAGDDRLTEAHLAEAIAYRPRDLAQAL</sequence>
<name>A0A318SA79_9DEIO</name>
<proteinExistence type="inferred from homology"/>
<dbReference type="PANTHER" id="PTHR32039">
    <property type="entry name" value="MAGNESIUM-CHELATASE SUBUNIT CHLI"/>
    <property type="match status" value="1"/>
</dbReference>
<dbReference type="GO" id="GO:0003677">
    <property type="term" value="F:DNA binding"/>
    <property type="evidence" value="ECO:0007669"/>
    <property type="project" value="InterPro"/>
</dbReference>
<evidence type="ECO:0000313" key="5">
    <source>
        <dbReference type="EMBL" id="PYE53390.1"/>
    </source>
</evidence>
<dbReference type="Pfam" id="PF13335">
    <property type="entry name" value="Mg_chelatase_C"/>
    <property type="match status" value="1"/>
</dbReference>
<keyword evidence="3" id="KW-0067">ATP-binding</keyword>
<keyword evidence="6" id="KW-1185">Reference proteome</keyword>
<evidence type="ECO:0000256" key="3">
    <source>
        <dbReference type="ARBA" id="ARBA00022840"/>
    </source>
</evidence>
<dbReference type="InterPro" id="IPR045006">
    <property type="entry name" value="CHLI-like"/>
</dbReference>
<dbReference type="PANTHER" id="PTHR32039:SF7">
    <property type="entry name" value="COMPETENCE PROTEIN COMM"/>
    <property type="match status" value="1"/>
</dbReference>
<dbReference type="GO" id="GO:0005524">
    <property type="term" value="F:ATP binding"/>
    <property type="evidence" value="ECO:0007669"/>
    <property type="project" value="UniProtKB-KW"/>
</dbReference>
<dbReference type="Pfam" id="PF01078">
    <property type="entry name" value="Mg_chelatase"/>
    <property type="match status" value="1"/>
</dbReference>
<dbReference type="EMBL" id="QJSX01000009">
    <property type="protein sequence ID" value="PYE53390.1"/>
    <property type="molecule type" value="Genomic_DNA"/>
</dbReference>
<keyword evidence="2" id="KW-0547">Nucleotide-binding</keyword>
<dbReference type="InterPro" id="IPR001208">
    <property type="entry name" value="MCM_dom"/>
</dbReference>
<dbReference type="NCBIfam" id="TIGR00368">
    <property type="entry name" value="YifB family Mg chelatase-like AAA ATPase"/>
    <property type="match status" value="1"/>
</dbReference>
<dbReference type="AlphaFoldDB" id="A0A318SA79"/>
<dbReference type="SMART" id="SM00382">
    <property type="entry name" value="AAA"/>
    <property type="match status" value="1"/>
</dbReference>
<dbReference type="InterPro" id="IPR000523">
    <property type="entry name" value="Mg_chelatse_chII-like_cat_dom"/>
</dbReference>
<dbReference type="SUPFAM" id="SSF54211">
    <property type="entry name" value="Ribosomal protein S5 domain 2-like"/>
    <property type="match status" value="1"/>
</dbReference>